<name>A0A669AZN1_ORENI</name>
<keyword evidence="2" id="KW-0547">Nucleotide-binding</keyword>
<dbReference type="Pfam" id="PF04548">
    <property type="entry name" value="AIG1"/>
    <property type="match status" value="3"/>
</dbReference>
<feature type="domain" description="AIG1-type G" evidence="6">
    <location>
        <begin position="191"/>
        <end position="383"/>
    </location>
</feature>
<dbReference type="PROSITE" id="PS51720">
    <property type="entry name" value="G_AIG1"/>
    <property type="match status" value="2"/>
</dbReference>
<evidence type="ECO:0000256" key="3">
    <source>
        <dbReference type="ARBA" id="ARBA00023134"/>
    </source>
</evidence>
<feature type="coiled-coil region" evidence="4">
    <location>
        <begin position="1147"/>
        <end position="1176"/>
    </location>
</feature>
<sequence>MFQQRDIMATAASVSAFRIVLLGKSEDKKTKLGNFIIGHQGFYFQKQSPIMHSVASCGEWRENQLTVVKTPNLFSLSEDDMRREVKRCVNLCHPGPNTLLFLVKPSKYTEQNRKTLKFILSLFGRNAFKHTIVINTHQDQIRVSLKELVRECGERHYNMSEDNYESLMEKIQKTADEYNAHPHSHEPEKIKPSVNLVLCGRRAAEKTSAAKVILGQTELYSVSNSSECVKHQGEVCGRLVSLVELPALYGKPQEAVMEESLRCISLCDPEGVHAFILVLPVAPLTDEDKRELETIQNTYSSRFNDFTMILFTVDSDPTDPAVGNFVKEDKNIQELCESCGGRSVVLNIKDKQQIPEMLDTVEKIKFSSDNPFSYTTKTFLHAQIERVIQKEKVINVQRDELEKLKKSKNSTVNDEEQESPECLRIFLIGKTGSGKSSTGNTILGKKLFKAMSSQKSVTKYCQKEESEVDGRPVAVVDAPGLFDTSLSNEEVHEEMVKCVSLLAPGPHVFLLVLKIGRFTDEEKTTLKLIKEGFGKNSEKFTIILITRGDELERDERSIEEYIEQDCDDLFKKLLSDCGGRYHVFDNVGKENHQQVSELIAKIDTMVKENGGKYFTNEMLQEAEAAIKKEMERILKEKEEEMKREREELGRKHEEEKEAIKTRMEEEKEKLKQERDLKLKEMEENIKKEREERKKELKIREKENRKREEEEERRRQDFKMQLEMLDKQIQSEKEEKKRIDQKLEESREETRRKQEAWEKERREASEKQKQEDAQRRQEEEERLNKVKEKMQQEEELKIREMKEKMEMEREERKKEQEIREKENRKREEEEERRRQDFKMQLEMLDKQIQSEKEEKKSVNKELEKSREEIRRKREQWEKEQREASEKQKKEDEQRRQEEEKRLKEEKEKIEQDKNQKIMEINEYLNKEREARNKEQEMRENENRKRKEEEERRRQDFKMQLEMLDKQIQSEKEEKKRIDQKLEESREETRRKQEAWEKEQREQREKQKQEDEQKIQEEKERMRKLEEKYTQEKESYEKKRKVEDQIRREKEEKERKELEENYKTKMGNLKKTYEEAARKQAEEFNEFKEKCKAEISTMEQNHGKEMKEKDEQYNMFKAMTAHNEQQLKNTHQGEIRDVVKKMSKRSNKLRKISKLLDKQEKELKNVKYEKEKKPLQEKHENQLSHLIEELLNEVEPENRNSFWTAIKNLFQ</sequence>
<proteinExistence type="inferred from homology"/>
<organism evidence="7 8">
    <name type="scientific">Oreochromis niloticus</name>
    <name type="common">Nile tilapia</name>
    <name type="synonym">Tilapia nilotica</name>
    <dbReference type="NCBI Taxonomy" id="8128"/>
    <lineage>
        <taxon>Eukaryota</taxon>
        <taxon>Metazoa</taxon>
        <taxon>Chordata</taxon>
        <taxon>Craniata</taxon>
        <taxon>Vertebrata</taxon>
        <taxon>Euteleostomi</taxon>
        <taxon>Actinopterygii</taxon>
        <taxon>Neopterygii</taxon>
        <taxon>Teleostei</taxon>
        <taxon>Neoteleostei</taxon>
        <taxon>Acanthomorphata</taxon>
        <taxon>Ovalentaria</taxon>
        <taxon>Cichlomorphae</taxon>
        <taxon>Cichliformes</taxon>
        <taxon>Cichlidae</taxon>
        <taxon>African cichlids</taxon>
        <taxon>Pseudocrenilabrinae</taxon>
        <taxon>Oreochromini</taxon>
        <taxon>Oreochromis</taxon>
    </lineage>
</organism>
<evidence type="ECO:0000259" key="6">
    <source>
        <dbReference type="PROSITE" id="PS51720"/>
    </source>
</evidence>
<dbReference type="Gene3D" id="3.40.50.300">
    <property type="entry name" value="P-loop containing nucleotide triphosphate hydrolases"/>
    <property type="match status" value="3"/>
</dbReference>
<dbReference type="InterPro" id="IPR006703">
    <property type="entry name" value="G_AIG1"/>
</dbReference>
<evidence type="ECO:0000256" key="5">
    <source>
        <dbReference type="SAM" id="MobiDB-lite"/>
    </source>
</evidence>
<reference evidence="8" key="1">
    <citation type="submission" date="2012-01" db="EMBL/GenBank/DDBJ databases">
        <title>The Genome Sequence of Oreochromis niloticus (Nile Tilapia).</title>
        <authorList>
            <consortium name="Broad Institute Genome Assembly Team"/>
            <consortium name="Broad Institute Sequencing Platform"/>
            <person name="Di Palma F."/>
            <person name="Johnson J."/>
            <person name="Lander E.S."/>
            <person name="Lindblad-Toh K."/>
        </authorList>
    </citation>
    <scope>NUCLEOTIDE SEQUENCE [LARGE SCALE GENOMIC DNA]</scope>
</reference>
<reference evidence="7" key="2">
    <citation type="submission" date="2025-08" db="UniProtKB">
        <authorList>
            <consortium name="Ensembl"/>
        </authorList>
    </citation>
    <scope>IDENTIFICATION</scope>
</reference>
<dbReference type="OMA" id="ANGGGCY"/>
<keyword evidence="3" id="KW-0342">GTP-binding</keyword>
<dbReference type="SUPFAM" id="SSF52540">
    <property type="entry name" value="P-loop containing nucleoside triphosphate hydrolases"/>
    <property type="match status" value="3"/>
</dbReference>
<reference evidence="7" key="3">
    <citation type="submission" date="2025-09" db="UniProtKB">
        <authorList>
            <consortium name="Ensembl"/>
        </authorList>
    </citation>
    <scope>IDENTIFICATION</scope>
</reference>
<gene>
    <name evidence="7" type="primary">LOC100711929</name>
</gene>
<feature type="region of interest" description="Disordered" evidence="5">
    <location>
        <begin position="644"/>
        <end position="1054"/>
    </location>
</feature>
<dbReference type="FunFam" id="3.40.50.300:FF:000366">
    <property type="entry name" value="GTPase, IMAP family member 2"/>
    <property type="match status" value="1"/>
</dbReference>
<dbReference type="Ensembl" id="ENSONIT00000092205.1">
    <property type="protein sequence ID" value="ENSONIP00000027838.1"/>
    <property type="gene ID" value="ENSONIG00000034786.1"/>
</dbReference>
<dbReference type="FunCoup" id="A0A669AZN1">
    <property type="interactions" value="23"/>
</dbReference>
<evidence type="ECO:0000313" key="8">
    <source>
        <dbReference type="Proteomes" id="UP000005207"/>
    </source>
</evidence>
<feature type="compositionally biased region" description="Basic and acidic residues" evidence="5">
    <location>
        <begin position="644"/>
        <end position="915"/>
    </location>
</feature>
<evidence type="ECO:0000256" key="4">
    <source>
        <dbReference type="SAM" id="Coils"/>
    </source>
</evidence>
<feature type="compositionally biased region" description="Basic and acidic residues" evidence="5">
    <location>
        <begin position="923"/>
        <end position="1054"/>
    </location>
</feature>
<keyword evidence="8" id="KW-1185">Reference proteome</keyword>
<dbReference type="InterPro" id="IPR045058">
    <property type="entry name" value="GIMA/IAN/Toc"/>
</dbReference>
<protein>
    <recommendedName>
        <fullName evidence="6">AIG1-type G domain-containing protein</fullName>
    </recommendedName>
</protein>
<comment type="similarity">
    <text evidence="1">Belongs to the TRAFAC class TrmE-Era-EngA-EngB-Septin-like GTPase superfamily. AIG1/Toc34/Toc159-like paraseptin GTPase family. IAN subfamily.</text>
</comment>
<dbReference type="PANTHER" id="PTHR10903:SF188">
    <property type="entry name" value="GTPASE IMAP FAMILY MEMBER 2-LIKE-RELATED"/>
    <property type="match status" value="1"/>
</dbReference>
<feature type="domain" description="AIG1-type G" evidence="6">
    <location>
        <begin position="420"/>
        <end position="623"/>
    </location>
</feature>
<evidence type="ECO:0000256" key="2">
    <source>
        <dbReference type="ARBA" id="ARBA00022741"/>
    </source>
</evidence>
<dbReference type="PANTHER" id="PTHR10903">
    <property type="entry name" value="GTPASE, IMAP FAMILY MEMBER-RELATED"/>
    <property type="match status" value="1"/>
</dbReference>
<dbReference type="AlphaFoldDB" id="A0A669AZN1"/>
<dbReference type="GeneTree" id="ENSGT00940000164100"/>
<dbReference type="Proteomes" id="UP000005207">
    <property type="component" value="Linkage group LG23"/>
</dbReference>
<dbReference type="GO" id="GO:0005525">
    <property type="term" value="F:GTP binding"/>
    <property type="evidence" value="ECO:0007669"/>
    <property type="project" value="UniProtKB-KW"/>
</dbReference>
<keyword evidence="4" id="KW-0175">Coiled coil</keyword>
<evidence type="ECO:0000313" key="7">
    <source>
        <dbReference type="Ensembl" id="ENSONIP00000027838.1"/>
    </source>
</evidence>
<dbReference type="InterPro" id="IPR027417">
    <property type="entry name" value="P-loop_NTPase"/>
</dbReference>
<accession>A0A669AZN1</accession>
<evidence type="ECO:0000256" key="1">
    <source>
        <dbReference type="ARBA" id="ARBA00008535"/>
    </source>
</evidence>
<dbReference type="CDD" id="cd01852">
    <property type="entry name" value="AIG1"/>
    <property type="match status" value="1"/>
</dbReference>
<dbReference type="InParanoid" id="A0A669AZN1"/>